<dbReference type="Proteomes" id="UP000242754">
    <property type="component" value="Unassembled WGS sequence"/>
</dbReference>
<protein>
    <recommendedName>
        <fullName evidence="4">YitT family protein</fullName>
    </recommendedName>
</protein>
<name>A0A143YK60_9LACT</name>
<feature type="transmembrane region" description="Helical" evidence="1">
    <location>
        <begin position="44"/>
        <end position="69"/>
    </location>
</feature>
<evidence type="ECO:0000256" key="1">
    <source>
        <dbReference type="SAM" id="Phobius"/>
    </source>
</evidence>
<feature type="transmembrane region" description="Helical" evidence="1">
    <location>
        <begin position="104"/>
        <end position="125"/>
    </location>
</feature>
<reference evidence="2 3" key="1">
    <citation type="submission" date="2016-02" db="EMBL/GenBank/DDBJ databases">
        <authorList>
            <person name="Wen L."/>
            <person name="He K."/>
            <person name="Yang H."/>
        </authorList>
    </citation>
    <scope>NUCLEOTIDE SEQUENCE [LARGE SCALE GENOMIC DNA]</scope>
    <source>
        <strain evidence="2">Trichococcus palustris</strain>
    </source>
</reference>
<feature type="transmembrane region" description="Helical" evidence="1">
    <location>
        <begin position="181"/>
        <end position="199"/>
    </location>
</feature>
<evidence type="ECO:0000313" key="2">
    <source>
        <dbReference type="EMBL" id="CZQ90587.1"/>
    </source>
</evidence>
<dbReference type="InterPro" id="IPR038750">
    <property type="entry name" value="YczE/YyaS-like"/>
</dbReference>
<keyword evidence="3" id="KW-1185">Reference proteome</keyword>
<accession>A0A143YK60</accession>
<gene>
    <name evidence="2" type="ORF">Tpal_1285</name>
</gene>
<feature type="transmembrane region" description="Helical" evidence="1">
    <location>
        <begin position="81"/>
        <end position="98"/>
    </location>
</feature>
<keyword evidence="1" id="KW-1133">Transmembrane helix</keyword>
<dbReference type="AlphaFoldDB" id="A0A143YK60"/>
<dbReference type="PANTHER" id="PTHR40078:SF1">
    <property type="entry name" value="INTEGRAL MEMBRANE PROTEIN"/>
    <property type="match status" value="1"/>
</dbReference>
<dbReference type="OrthoDB" id="87655at2"/>
<dbReference type="RefSeq" id="WP_087032655.1">
    <property type="nucleotide sequence ID" value="NZ_FJNE01000003.1"/>
</dbReference>
<dbReference type="EMBL" id="FJNE01000003">
    <property type="protein sequence ID" value="CZQ90587.1"/>
    <property type="molecule type" value="Genomic_DNA"/>
</dbReference>
<dbReference type="PANTHER" id="PTHR40078">
    <property type="entry name" value="INTEGRAL MEMBRANE PROTEIN-RELATED"/>
    <property type="match status" value="1"/>
</dbReference>
<keyword evidence="1" id="KW-0472">Membrane</keyword>
<keyword evidence="1" id="KW-0812">Transmembrane</keyword>
<evidence type="ECO:0000313" key="3">
    <source>
        <dbReference type="Proteomes" id="UP000242754"/>
    </source>
</evidence>
<evidence type="ECO:0008006" key="4">
    <source>
        <dbReference type="Google" id="ProtNLM"/>
    </source>
</evidence>
<proteinExistence type="predicted"/>
<dbReference type="Pfam" id="PF19700">
    <property type="entry name" value="DUF6198"/>
    <property type="match status" value="1"/>
</dbReference>
<sequence>MNDVLKRYSLLLFSLFVMGLGISAITRSQLGTSAISSVPYILSFIYPLSFGTFTLLTNWLYVFAEIILLGKDFPKKQYLQFILCLFFGFFIDFGMWLLQGVQPATYLAKLVILIMGCLILAAGILMQLKADEVVNPSEGIVKAMASRTGKPFNRIKVIYDFALVAGTIVISWLAFGDIRGVREGTIITAVLVGPFIKLISSGLDKCKKKQTQDAGGL</sequence>
<organism evidence="2 3">
    <name type="scientific">Trichococcus palustris</name>
    <dbReference type="NCBI Taxonomy" id="140314"/>
    <lineage>
        <taxon>Bacteria</taxon>
        <taxon>Bacillati</taxon>
        <taxon>Bacillota</taxon>
        <taxon>Bacilli</taxon>
        <taxon>Lactobacillales</taxon>
        <taxon>Carnobacteriaceae</taxon>
        <taxon>Trichococcus</taxon>
    </lineage>
</organism>
<feature type="transmembrane region" description="Helical" evidence="1">
    <location>
        <begin position="157"/>
        <end position="175"/>
    </location>
</feature>